<sequence length="196" mass="20550">MMLPQADFAKVRGHGPLGSQADGFERERRRRVRRRGRARLTAPLLGRSRGGLTGKVHLACDPCSCPLVFVLTEGQAADSPRFVPVLDGMSGCGPVGRARTRPDAVAGDKAYSSCASRAHLRRCGIKGVIPVKADRSPTGGRRAAGADGPISTTPCSTQDITRSNGASTRSRHGEGSPSATTRSRRATSPACTYAGP</sequence>
<accession>A0A5Q0H3D6</accession>
<dbReference type="Pfam" id="PF01609">
    <property type="entry name" value="DDE_Tnp_1"/>
    <property type="match status" value="1"/>
</dbReference>
<dbReference type="EMBL" id="CP034550">
    <property type="protein sequence ID" value="QFZ20593.1"/>
    <property type="molecule type" value="Genomic_DNA"/>
</dbReference>
<feature type="compositionally biased region" description="Polar residues" evidence="1">
    <location>
        <begin position="150"/>
        <end position="168"/>
    </location>
</feature>
<gene>
    <name evidence="3" type="ORF">EKG83_27130</name>
</gene>
<evidence type="ECO:0000259" key="2">
    <source>
        <dbReference type="Pfam" id="PF01609"/>
    </source>
</evidence>
<dbReference type="GO" id="GO:0003677">
    <property type="term" value="F:DNA binding"/>
    <property type="evidence" value="ECO:0007669"/>
    <property type="project" value="InterPro"/>
</dbReference>
<dbReference type="InterPro" id="IPR002559">
    <property type="entry name" value="Transposase_11"/>
</dbReference>
<reference evidence="4" key="1">
    <citation type="journal article" date="2021" name="Curr. Microbiol.">
        <title>Complete genome of nocamycin-producing strain Saccharothrix syringae NRRL B-16468 reveals the biosynthetic potential for secondary metabolites.</title>
        <authorList>
            <person name="Mo X."/>
            <person name="Yang S."/>
        </authorList>
    </citation>
    <scope>NUCLEOTIDE SEQUENCE [LARGE SCALE GENOMIC DNA]</scope>
    <source>
        <strain evidence="4">ATCC 51364 / DSM 43886 / JCM 6844 / KCTC 9398 / NBRC 14523 / NRRL B-16468 / INA 2240</strain>
    </source>
</reference>
<evidence type="ECO:0000313" key="3">
    <source>
        <dbReference type="EMBL" id="QFZ20593.1"/>
    </source>
</evidence>
<feature type="region of interest" description="Disordered" evidence="1">
    <location>
        <begin position="131"/>
        <end position="196"/>
    </location>
</feature>
<evidence type="ECO:0000256" key="1">
    <source>
        <dbReference type="SAM" id="MobiDB-lite"/>
    </source>
</evidence>
<feature type="domain" description="Transposase IS4-like" evidence="2">
    <location>
        <begin position="46"/>
        <end position="137"/>
    </location>
</feature>
<dbReference type="AlphaFoldDB" id="A0A5Q0H3D6"/>
<dbReference type="KEGG" id="ssyi:EKG83_27130"/>
<keyword evidence="4" id="KW-1185">Reference proteome</keyword>
<feature type="region of interest" description="Disordered" evidence="1">
    <location>
        <begin position="8"/>
        <end position="34"/>
    </location>
</feature>
<organism evidence="3 4">
    <name type="scientific">Saccharothrix syringae</name>
    <name type="common">Nocardiopsis syringae</name>
    <dbReference type="NCBI Taxonomy" id="103733"/>
    <lineage>
        <taxon>Bacteria</taxon>
        <taxon>Bacillati</taxon>
        <taxon>Actinomycetota</taxon>
        <taxon>Actinomycetes</taxon>
        <taxon>Pseudonocardiales</taxon>
        <taxon>Pseudonocardiaceae</taxon>
        <taxon>Saccharothrix</taxon>
    </lineage>
</organism>
<proteinExistence type="predicted"/>
<evidence type="ECO:0000313" key="4">
    <source>
        <dbReference type="Proteomes" id="UP000325787"/>
    </source>
</evidence>
<dbReference type="GO" id="GO:0004803">
    <property type="term" value="F:transposase activity"/>
    <property type="evidence" value="ECO:0007669"/>
    <property type="project" value="InterPro"/>
</dbReference>
<dbReference type="OrthoDB" id="4546548at2"/>
<dbReference type="Proteomes" id="UP000325787">
    <property type="component" value="Chromosome"/>
</dbReference>
<dbReference type="GO" id="GO:0006313">
    <property type="term" value="P:DNA transposition"/>
    <property type="evidence" value="ECO:0007669"/>
    <property type="project" value="InterPro"/>
</dbReference>
<protein>
    <recommendedName>
        <fullName evidence="2">Transposase IS4-like domain-containing protein</fullName>
    </recommendedName>
</protein>
<name>A0A5Q0H3D6_SACSY</name>